<name>A0A2K8ZAT0_9BACT</name>
<feature type="chain" id="PRO_5014823750" evidence="1">
    <location>
        <begin position="19"/>
        <end position="106"/>
    </location>
</feature>
<dbReference type="AlphaFoldDB" id="A0A2K8ZAT0"/>
<dbReference type="Proteomes" id="UP000232883">
    <property type="component" value="Chromosome"/>
</dbReference>
<reference evidence="2 3" key="1">
    <citation type="submission" date="2017-11" db="EMBL/GenBank/DDBJ databases">
        <title>Taxonomic description and genome sequences of Spirosoma HA7 sp. nov., isolated from pollen microhabitat of Corylus avellana.</title>
        <authorList>
            <person name="Ambika Manirajan B."/>
            <person name="Suarez C."/>
            <person name="Ratering S."/>
            <person name="Geissler-Plaum R."/>
            <person name="Cardinale M."/>
            <person name="Sylvia S."/>
        </authorList>
    </citation>
    <scope>NUCLEOTIDE SEQUENCE [LARGE SCALE GENOMIC DNA]</scope>
    <source>
        <strain evidence="2 3">HA7</strain>
    </source>
</reference>
<evidence type="ECO:0000256" key="1">
    <source>
        <dbReference type="SAM" id="SignalP"/>
    </source>
</evidence>
<proteinExistence type="predicted"/>
<organism evidence="2 3">
    <name type="scientific">Spirosoma pollinicola</name>
    <dbReference type="NCBI Taxonomy" id="2057025"/>
    <lineage>
        <taxon>Bacteria</taxon>
        <taxon>Pseudomonadati</taxon>
        <taxon>Bacteroidota</taxon>
        <taxon>Cytophagia</taxon>
        <taxon>Cytophagales</taxon>
        <taxon>Cytophagaceae</taxon>
        <taxon>Spirosoma</taxon>
    </lineage>
</organism>
<feature type="signal peptide" evidence="1">
    <location>
        <begin position="1"/>
        <end position="18"/>
    </location>
</feature>
<dbReference type="KEGG" id="spir:CWM47_37025"/>
<dbReference type="EMBL" id="CP025096">
    <property type="protein sequence ID" value="AUD06955.1"/>
    <property type="molecule type" value="Genomic_DNA"/>
</dbReference>
<evidence type="ECO:0000313" key="3">
    <source>
        <dbReference type="Proteomes" id="UP000232883"/>
    </source>
</evidence>
<dbReference type="RefSeq" id="WP_100993484.1">
    <property type="nucleotide sequence ID" value="NZ_CP025096.1"/>
</dbReference>
<protein>
    <submittedName>
        <fullName evidence="2">Uncharacterized protein</fullName>
    </submittedName>
</protein>
<gene>
    <name evidence="2" type="ORF">CWM47_37025</name>
</gene>
<keyword evidence="1" id="KW-0732">Signal</keyword>
<evidence type="ECO:0000313" key="2">
    <source>
        <dbReference type="EMBL" id="AUD06955.1"/>
    </source>
</evidence>
<sequence length="106" mass="12064">MKVVLLNTFILFCLTACSFDPLDQKYTEAIGLGPLLEVMPPISKTELGWIIMAKKANDEKKISNEGKTFRELSKQGHDITEAARAQSFVDSLNYKAQVEQRLKRRF</sequence>
<keyword evidence="3" id="KW-1185">Reference proteome</keyword>
<accession>A0A2K8ZAT0</accession>